<evidence type="ECO:0000313" key="1">
    <source>
        <dbReference type="Proteomes" id="UP000887580"/>
    </source>
</evidence>
<proteinExistence type="predicted"/>
<name>A0AC35GPM6_9BILA</name>
<organism evidence="1 2">
    <name type="scientific">Panagrolaimus sp. PS1159</name>
    <dbReference type="NCBI Taxonomy" id="55785"/>
    <lineage>
        <taxon>Eukaryota</taxon>
        <taxon>Metazoa</taxon>
        <taxon>Ecdysozoa</taxon>
        <taxon>Nematoda</taxon>
        <taxon>Chromadorea</taxon>
        <taxon>Rhabditida</taxon>
        <taxon>Tylenchina</taxon>
        <taxon>Panagrolaimomorpha</taxon>
        <taxon>Panagrolaimoidea</taxon>
        <taxon>Panagrolaimidae</taxon>
        <taxon>Panagrolaimus</taxon>
    </lineage>
</organism>
<reference evidence="2" key="1">
    <citation type="submission" date="2022-11" db="UniProtKB">
        <authorList>
            <consortium name="WormBaseParasite"/>
        </authorList>
    </citation>
    <scope>IDENTIFICATION</scope>
</reference>
<evidence type="ECO:0000313" key="2">
    <source>
        <dbReference type="WBParaSite" id="PS1159_v2.g7373.t1"/>
    </source>
</evidence>
<protein>
    <submittedName>
        <fullName evidence="2">Phorbol-ester/DAG-type domain-containing protein</fullName>
    </submittedName>
</protein>
<accession>A0AC35GPM6</accession>
<dbReference type="WBParaSite" id="PS1159_v2.g7373.t1">
    <property type="protein sequence ID" value="PS1159_v2.g7373.t1"/>
    <property type="gene ID" value="PS1159_v2.g7373"/>
</dbReference>
<dbReference type="Proteomes" id="UP000887580">
    <property type="component" value="Unplaced"/>
</dbReference>
<sequence>MSANEDDSGIGSDKADSDVFVSDYKHFLHNQIRNVIESERAKRSTLDKCDELHIAIDLCKKLLVEMGENEESKRKHVLDFLIELKLELTQIEENMQNGESVENSRRWQGHEFQLQSVRGRNPYCETCVATIWRLAQAWRRCTKCGFRTHDKCIPNIIGQCAASIIAEPEFKLEYRICPESTLNQQNFECYECHAAIGYEEGAEAEPRLCDYTGRYYCRKCHWNDMMVIPARVIRNWDFEPRYVCRSSKKLLVVTDKKPIINLEKENSSLLQFIDAVNEVCKLRKQVMLMKCFFLCCRWARNLRILQHLNKYQHFVESSEYYSLTDLHQISKGVLLEELKTIVGIFKKHITEECETCKGNAFVCELCPSNEYIYPFSENSSICRHCFAVFHQNCFASVSRRCPRCARREARKCASVSEQEEIEGIK</sequence>